<dbReference type="InterPro" id="IPR032875">
    <property type="entry name" value="Succ_CoA_lig_flav_dom"/>
</dbReference>
<protein>
    <submittedName>
        <fullName evidence="3">Acetyl-coa synthetase (ADP-forming), alpha subunit</fullName>
    </submittedName>
</protein>
<comment type="caution">
    <text evidence="3">The sequence shown here is derived from an EMBL/GenBank/DDBJ whole genome shotgun (WGS) entry which is preliminary data.</text>
</comment>
<dbReference type="InterPro" id="IPR003781">
    <property type="entry name" value="CoA-bd"/>
</dbReference>
<feature type="non-terminal residue" evidence="3">
    <location>
        <position position="171"/>
    </location>
</feature>
<reference evidence="3" key="1">
    <citation type="submission" date="2013-08" db="EMBL/GenBank/DDBJ databases">
        <authorList>
            <person name="Mendez C."/>
            <person name="Richter M."/>
            <person name="Ferrer M."/>
            <person name="Sanchez J."/>
        </authorList>
    </citation>
    <scope>NUCLEOTIDE SEQUENCE</scope>
</reference>
<dbReference type="Gene3D" id="3.40.50.261">
    <property type="entry name" value="Succinyl-CoA synthetase domains"/>
    <property type="match status" value="1"/>
</dbReference>
<evidence type="ECO:0000313" key="3">
    <source>
        <dbReference type="EMBL" id="EQD71469.1"/>
    </source>
</evidence>
<dbReference type="Gene3D" id="3.40.50.720">
    <property type="entry name" value="NAD(P)-binding Rossmann-like Domain"/>
    <property type="match status" value="1"/>
</dbReference>
<feature type="non-terminal residue" evidence="3">
    <location>
        <position position="1"/>
    </location>
</feature>
<dbReference type="SUPFAM" id="SSF52210">
    <property type="entry name" value="Succinyl-CoA synthetase domains"/>
    <property type="match status" value="1"/>
</dbReference>
<dbReference type="Pfam" id="PF13380">
    <property type="entry name" value="CoA_binding_2"/>
    <property type="match status" value="1"/>
</dbReference>
<dbReference type="PANTHER" id="PTHR42793">
    <property type="entry name" value="COA BINDING DOMAIN CONTAINING PROTEIN"/>
    <property type="match status" value="1"/>
</dbReference>
<dbReference type="Pfam" id="PF13607">
    <property type="entry name" value="Succ_CoA_lig"/>
    <property type="match status" value="1"/>
</dbReference>
<name>T1CSG0_9ZZZZ</name>
<feature type="domain" description="Succinyl-CoA synthetase-like flavodoxin" evidence="2">
    <location>
        <begin position="102"/>
        <end position="171"/>
    </location>
</feature>
<dbReference type="InterPro" id="IPR036291">
    <property type="entry name" value="NAD(P)-bd_dom_sf"/>
</dbReference>
<dbReference type="PANTHER" id="PTHR42793:SF1">
    <property type="entry name" value="PEPTIDYL-LYSINE N-ACETYLTRANSFERASE PATZ"/>
    <property type="match status" value="1"/>
</dbReference>
<organism evidence="3">
    <name type="scientific">mine drainage metagenome</name>
    <dbReference type="NCBI Taxonomy" id="410659"/>
    <lineage>
        <taxon>unclassified sequences</taxon>
        <taxon>metagenomes</taxon>
        <taxon>ecological metagenomes</taxon>
    </lineage>
</organism>
<accession>T1CSG0</accession>
<gene>
    <name evidence="3" type="ORF">B1B_04441</name>
</gene>
<reference evidence="3" key="2">
    <citation type="journal article" date="2014" name="ISME J.">
        <title>Microbial stratification in low pH oxic and suboxic macroscopic growths along an acid mine drainage.</title>
        <authorList>
            <person name="Mendez-Garcia C."/>
            <person name="Mesa V."/>
            <person name="Sprenger R.R."/>
            <person name="Richter M."/>
            <person name="Diez M.S."/>
            <person name="Solano J."/>
            <person name="Bargiela R."/>
            <person name="Golyshina O.V."/>
            <person name="Manteca A."/>
            <person name="Ramos J.L."/>
            <person name="Gallego J.R."/>
            <person name="Llorente I."/>
            <person name="Martins Dos Santos V.A."/>
            <person name="Jensen O.N."/>
            <person name="Pelaez A.I."/>
            <person name="Sanchez J."/>
            <person name="Ferrer M."/>
        </authorList>
    </citation>
    <scope>NUCLEOTIDE SEQUENCE</scope>
</reference>
<proteinExistence type="predicted"/>
<sequence>GVTSVADLSACARRPDLVVVAVPAPLVGGIVNQAGELGVRAVCVISAGFAEVGPDGRALQDDLRQRARAGGVRLIGPNCMGVLNGGPATRFNATFSPVFPRPGRVAFVSQSGGLGLAALALLDSPTLGVSGFVSVGNTADLTANDLLLYWGDDPRTDVILAYLESVADPRR</sequence>
<dbReference type="EMBL" id="AUZY01002778">
    <property type="protein sequence ID" value="EQD71469.1"/>
    <property type="molecule type" value="Genomic_DNA"/>
</dbReference>
<feature type="domain" description="CoA-binding" evidence="1">
    <location>
        <begin position="1"/>
        <end position="83"/>
    </location>
</feature>
<dbReference type="AlphaFoldDB" id="T1CSG0"/>
<evidence type="ECO:0000259" key="1">
    <source>
        <dbReference type="Pfam" id="PF13380"/>
    </source>
</evidence>
<evidence type="ECO:0000259" key="2">
    <source>
        <dbReference type="Pfam" id="PF13607"/>
    </source>
</evidence>
<dbReference type="InterPro" id="IPR016102">
    <property type="entry name" value="Succinyl-CoA_synth-like"/>
</dbReference>
<dbReference type="SUPFAM" id="SSF51735">
    <property type="entry name" value="NAD(P)-binding Rossmann-fold domains"/>
    <property type="match status" value="1"/>
</dbReference>